<proteinExistence type="predicted"/>
<evidence type="ECO:0000259" key="4">
    <source>
        <dbReference type="Pfam" id="PF08701"/>
    </source>
</evidence>
<evidence type="ECO:0000313" key="5">
    <source>
        <dbReference type="EMBL" id="CAJ1408111.1"/>
    </source>
</evidence>
<comment type="caution">
    <text evidence="5">The sequence shown here is derived from an EMBL/GenBank/DDBJ whole genome shotgun (WGS) entry which is preliminary data.</text>
</comment>
<dbReference type="EMBL" id="CAUJNA010003705">
    <property type="protein sequence ID" value="CAJ1408111.1"/>
    <property type="molecule type" value="Genomic_DNA"/>
</dbReference>
<dbReference type="InterPro" id="IPR014813">
    <property type="entry name" value="Gnl3_N_dom"/>
</dbReference>
<feature type="compositionally biased region" description="Basic and acidic residues" evidence="3">
    <location>
        <begin position="70"/>
        <end position="118"/>
    </location>
</feature>
<feature type="region of interest" description="Disordered" evidence="3">
    <location>
        <begin position="222"/>
        <end position="266"/>
    </location>
</feature>
<evidence type="ECO:0000256" key="1">
    <source>
        <dbReference type="ARBA" id="ARBA00004123"/>
    </source>
</evidence>
<keyword evidence="2" id="KW-0539">Nucleus</keyword>
<name>A0AA36NKQ8_9DINO</name>
<keyword evidence="6" id="KW-1185">Reference proteome</keyword>
<organism evidence="5 6">
    <name type="scientific">Effrenium voratum</name>
    <dbReference type="NCBI Taxonomy" id="2562239"/>
    <lineage>
        <taxon>Eukaryota</taxon>
        <taxon>Sar</taxon>
        <taxon>Alveolata</taxon>
        <taxon>Dinophyceae</taxon>
        <taxon>Suessiales</taxon>
        <taxon>Symbiodiniaceae</taxon>
        <taxon>Effrenium</taxon>
    </lineage>
</organism>
<feature type="region of interest" description="Disordered" evidence="3">
    <location>
        <begin position="1"/>
        <end position="56"/>
    </location>
</feature>
<comment type="subcellular location">
    <subcellularLocation>
        <location evidence="1">Nucleus</location>
    </subcellularLocation>
</comment>
<gene>
    <name evidence="5" type="ORF">EVOR1521_LOCUS29632</name>
</gene>
<accession>A0AA36NKQ8</accession>
<feature type="compositionally biased region" description="Basic residues" evidence="3">
    <location>
        <begin position="1"/>
        <end position="45"/>
    </location>
</feature>
<protein>
    <recommendedName>
        <fullName evidence="4">Guanine nucleotide-binding protein-like 3 N-terminal domain-containing protein</fullName>
    </recommendedName>
</protein>
<sequence>MKLLGNRKSKKKKLSLKYNIQKRIREHKRRVKKEAKKLGLKKRVRKDPGIPNSLPWKGELLADIEAKKAKREEALTQKKQEARDRVKQERQQKLKQQEEMSKAKETERRQKRETERRQKGAPLDVVRHLLDHVGAQALMRHYRLPGFEGAEGFVQAWAKTCNIKTKKGKMPGVESAAQLFLLQLAATPPAQLEGDQRQQLEAVMKAQLELLRSRDAPAVRGLLKDLMEGADEDNDDDESDDGFEEGEEEELEGEEEEEEEDDDMQD</sequence>
<dbReference type="AlphaFoldDB" id="A0AA36NKQ8"/>
<dbReference type="Pfam" id="PF08701">
    <property type="entry name" value="GN3L_Grn1"/>
    <property type="match status" value="1"/>
</dbReference>
<evidence type="ECO:0000256" key="3">
    <source>
        <dbReference type="SAM" id="MobiDB-lite"/>
    </source>
</evidence>
<reference evidence="5" key="1">
    <citation type="submission" date="2023-08" db="EMBL/GenBank/DDBJ databases">
        <authorList>
            <person name="Chen Y."/>
            <person name="Shah S."/>
            <person name="Dougan E. K."/>
            <person name="Thang M."/>
            <person name="Chan C."/>
        </authorList>
    </citation>
    <scope>NUCLEOTIDE SEQUENCE</scope>
</reference>
<feature type="compositionally biased region" description="Acidic residues" evidence="3">
    <location>
        <begin position="228"/>
        <end position="266"/>
    </location>
</feature>
<evidence type="ECO:0000313" key="6">
    <source>
        <dbReference type="Proteomes" id="UP001178507"/>
    </source>
</evidence>
<evidence type="ECO:0000256" key="2">
    <source>
        <dbReference type="ARBA" id="ARBA00023242"/>
    </source>
</evidence>
<dbReference type="GO" id="GO:0005634">
    <property type="term" value="C:nucleus"/>
    <property type="evidence" value="ECO:0007669"/>
    <property type="project" value="UniProtKB-SubCell"/>
</dbReference>
<feature type="domain" description="Guanine nucleotide-binding protein-like 3 N-terminal" evidence="4">
    <location>
        <begin position="15"/>
        <end position="87"/>
    </location>
</feature>
<feature type="region of interest" description="Disordered" evidence="3">
    <location>
        <begin position="70"/>
        <end position="120"/>
    </location>
</feature>
<dbReference type="Proteomes" id="UP001178507">
    <property type="component" value="Unassembled WGS sequence"/>
</dbReference>